<evidence type="ECO:0000313" key="4">
    <source>
        <dbReference type="Proteomes" id="UP000199134"/>
    </source>
</evidence>
<accession>A0A1G7Y034</accession>
<dbReference type="EMBL" id="FNIW01000015">
    <property type="protein sequence ID" value="SDO31838.1"/>
    <property type="molecule type" value="Genomic_DNA"/>
</dbReference>
<reference evidence="2 3" key="1">
    <citation type="submission" date="2016-10" db="EMBL/GenBank/DDBJ databases">
        <authorList>
            <person name="Varghese N."/>
            <person name="Submissions S."/>
        </authorList>
    </citation>
    <scope>NUCLEOTIDE SEQUENCE</scope>
    <source>
        <strain evidence="2">BP1-145</strain>
        <strain evidence="3">BP1-148</strain>
    </source>
</reference>
<dbReference type="EMBL" id="FNCQ01000012">
    <property type="protein sequence ID" value="SDG89751.1"/>
    <property type="molecule type" value="Genomic_DNA"/>
</dbReference>
<evidence type="ECO:0000313" key="1">
    <source>
        <dbReference type="EMBL" id="SDG89751.1"/>
    </source>
</evidence>
<proteinExistence type="predicted"/>
<dbReference type="STRING" id="645274.SAMN04487901_11224"/>
<accession>A0A1H0IKC6</accession>
<dbReference type="AlphaFoldDB" id="A0A1H0IKC6"/>
<name>A0A1H0IKC6_9BACT</name>
<reference evidence="1 4" key="2">
    <citation type="submission" date="2016-10" db="EMBL/GenBank/DDBJ databases">
        <authorList>
            <person name="de Groot N.N."/>
        </authorList>
    </citation>
    <scope>NUCLEOTIDE SEQUENCE [LARGE SCALE GENOMIC DNA]</scope>
    <source>
        <strain evidence="4">BP1-145</strain>
        <strain evidence="1">BP1-148</strain>
    </source>
</reference>
<evidence type="ECO:0000313" key="2">
    <source>
        <dbReference type="EMBL" id="SDO31838.1"/>
    </source>
</evidence>
<gene>
    <name evidence="2" type="ORF">SAMN04487900_11547</name>
    <name evidence="1" type="ORF">SAMN04487901_11224</name>
</gene>
<protein>
    <submittedName>
        <fullName evidence="2">Uncharacterized protein</fullName>
    </submittedName>
</protein>
<keyword evidence="3" id="KW-1185">Reference proteome</keyword>
<organism evidence="2 4">
    <name type="scientific">Prevotella communis</name>
    <dbReference type="NCBI Taxonomy" id="2913614"/>
    <lineage>
        <taxon>Bacteria</taxon>
        <taxon>Pseudomonadati</taxon>
        <taxon>Bacteroidota</taxon>
        <taxon>Bacteroidia</taxon>
        <taxon>Bacteroidales</taxon>
        <taxon>Prevotellaceae</taxon>
        <taxon>Prevotella</taxon>
    </lineage>
</organism>
<dbReference type="Proteomes" id="UP000199134">
    <property type="component" value="Unassembled WGS sequence"/>
</dbReference>
<evidence type="ECO:0000313" key="3">
    <source>
        <dbReference type="Proteomes" id="UP000198779"/>
    </source>
</evidence>
<sequence>MQIFTYDETHPSEKTLKLIKEIAYTYRVENKQAYCLN</sequence>
<dbReference type="Proteomes" id="UP000198779">
    <property type="component" value="Unassembled WGS sequence"/>
</dbReference>